<dbReference type="Gene3D" id="3.10.290.10">
    <property type="entry name" value="RNA-binding S4 domain"/>
    <property type="match status" value="1"/>
</dbReference>
<dbReference type="Pfam" id="PF13275">
    <property type="entry name" value="S4_2"/>
    <property type="match status" value="1"/>
</dbReference>
<name>A0ABW1QYX8_9ACTN</name>
<dbReference type="RefSeq" id="WP_128219908.1">
    <property type="nucleotide sequence ID" value="NZ_CP034929.1"/>
</dbReference>
<accession>A0ABW1QYX8</accession>
<dbReference type="PROSITE" id="PS50889">
    <property type="entry name" value="S4"/>
    <property type="match status" value="1"/>
</dbReference>
<proteinExistence type="predicted"/>
<keyword evidence="3" id="KW-1185">Reference proteome</keyword>
<protein>
    <submittedName>
        <fullName evidence="2">RNA-binding S4 domain-containing protein</fullName>
    </submittedName>
</protein>
<reference evidence="3" key="1">
    <citation type="journal article" date="2019" name="Int. J. Syst. Evol. Microbiol.">
        <title>The Global Catalogue of Microorganisms (GCM) 10K type strain sequencing project: providing services to taxonomists for standard genome sequencing and annotation.</title>
        <authorList>
            <consortium name="The Broad Institute Genomics Platform"/>
            <consortium name="The Broad Institute Genome Sequencing Center for Infectious Disease"/>
            <person name="Wu L."/>
            <person name="Ma J."/>
        </authorList>
    </citation>
    <scope>NUCLEOTIDE SEQUENCE [LARGE SCALE GENOMIC DNA]</scope>
    <source>
        <strain evidence="3">DFY28</strain>
    </source>
</reference>
<organism evidence="2 3">
    <name type="scientific">Nocardioides yefusunii</name>
    <dbReference type="NCBI Taxonomy" id="2500546"/>
    <lineage>
        <taxon>Bacteria</taxon>
        <taxon>Bacillati</taxon>
        <taxon>Actinomycetota</taxon>
        <taxon>Actinomycetes</taxon>
        <taxon>Propionibacteriales</taxon>
        <taxon>Nocardioidaceae</taxon>
        <taxon>Nocardioides</taxon>
    </lineage>
</organism>
<dbReference type="Proteomes" id="UP001596098">
    <property type="component" value="Unassembled WGS sequence"/>
</dbReference>
<dbReference type="EMBL" id="JBHSQI010000004">
    <property type="protein sequence ID" value="MFC6153820.1"/>
    <property type="molecule type" value="Genomic_DNA"/>
</dbReference>
<sequence>MSAPMDVSIKDDTIRLGQFLKLANLVEHGGEAKAVLANEEVTVNGDVDTRRGRQLVDGDIVARGGFSARVVHGEVEDNLPW</sequence>
<gene>
    <name evidence="2" type="ORF">ACFPWU_09110</name>
</gene>
<dbReference type="SUPFAM" id="SSF55174">
    <property type="entry name" value="Alpha-L RNA-binding motif"/>
    <property type="match status" value="1"/>
</dbReference>
<comment type="caution">
    <text evidence="2">The sequence shown here is derived from an EMBL/GenBank/DDBJ whole genome shotgun (WGS) entry which is preliminary data.</text>
</comment>
<evidence type="ECO:0000313" key="2">
    <source>
        <dbReference type="EMBL" id="MFC6153820.1"/>
    </source>
</evidence>
<evidence type="ECO:0000256" key="1">
    <source>
        <dbReference type="PROSITE-ProRule" id="PRU00182"/>
    </source>
</evidence>
<dbReference type="InterPro" id="IPR036986">
    <property type="entry name" value="S4_RNA-bd_sf"/>
</dbReference>
<keyword evidence="1" id="KW-0694">RNA-binding</keyword>
<evidence type="ECO:0000313" key="3">
    <source>
        <dbReference type="Proteomes" id="UP001596098"/>
    </source>
</evidence>